<dbReference type="InterPro" id="IPR036866">
    <property type="entry name" value="RibonucZ/Hydroxyglut_hydro"/>
</dbReference>
<evidence type="ECO:0000256" key="4">
    <source>
        <dbReference type="ARBA" id="ARBA00022833"/>
    </source>
</evidence>
<dbReference type="Gene3D" id="3.60.15.10">
    <property type="entry name" value="Ribonuclease Z/Hydroxyacylglutathione hydrolase-like"/>
    <property type="match status" value="1"/>
</dbReference>
<dbReference type="SUPFAM" id="SSF56281">
    <property type="entry name" value="Metallo-hydrolase/oxidoreductase"/>
    <property type="match status" value="1"/>
</dbReference>
<keyword evidence="3" id="KW-0378">Hydrolase</keyword>
<evidence type="ECO:0000313" key="6">
    <source>
        <dbReference type="EMBL" id="SVD63908.1"/>
    </source>
</evidence>
<keyword evidence="4" id="KW-0862">Zinc</keyword>
<dbReference type="EMBL" id="UINC01163542">
    <property type="protein sequence ID" value="SVD63908.1"/>
    <property type="molecule type" value="Genomic_DNA"/>
</dbReference>
<feature type="non-terminal residue" evidence="6">
    <location>
        <position position="106"/>
    </location>
</feature>
<feature type="non-terminal residue" evidence="6">
    <location>
        <position position="1"/>
    </location>
</feature>
<dbReference type="Pfam" id="PF00753">
    <property type="entry name" value="Lactamase_B"/>
    <property type="match status" value="1"/>
</dbReference>
<evidence type="ECO:0000256" key="2">
    <source>
        <dbReference type="ARBA" id="ARBA00022723"/>
    </source>
</evidence>
<evidence type="ECO:0000259" key="5">
    <source>
        <dbReference type="Pfam" id="PF00753"/>
    </source>
</evidence>
<dbReference type="InterPro" id="IPR001018">
    <property type="entry name" value="Beta-lactamase_class-B_CS"/>
</dbReference>
<comment type="cofactor">
    <cofactor evidence="1">
        <name>Zn(2+)</name>
        <dbReference type="ChEBI" id="CHEBI:29105"/>
    </cofactor>
</comment>
<name>A0A382X0I0_9ZZZZ</name>
<dbReference type="InterPro" id="IPR001279">
    <property type="entry name" value="Metallo-B-lactamas"/>
</dbReference>
<feature type="domain" description="Metallo-beta-lactamase" evidence="5">
    <location>
        <begin position="11"/>
        <end position="73"/>
    </location>
</feature>
<dbReference type="PROSITE" id="PS00743">
    <property type="entry name" value="BETA_LACTAMASE_B_1"/>
    <property type="match status" value="1"/>
</dbReference>
<dbReference type="AlphaFoldDB" id="A0A382X0I0"/>
<dbReference type="GO" id="GO:0008800">
    <property type="term" value="F:beta-lactamase activity"/>
    <property type="evidence" value="ECO:0007669"/>
    <property type="project" value="InterPro"/>
</dbReference>
<reference evidence="6" key="1">
    <citation type="submission" date="2018-05" db="EMBL/GenBank/DDBJ databases">
        <authorList>
            <person name="Lanie J.A."/>
            <person name="Ng W.-L."/>
            <person name="Kazmierczak K.M."/>
            <person name="Andrzejewski T.M."/>
            <person name="Davidsen T.M."/>
            <person name="Wayne K.J."/>
            <person name="Tettelin H."/>
            <person name="Glass J.I."/>
            <person name="Rusch D."/>
            <person name="Podicherti R."/>
            <person name="Tsui H.-C.T."/>
            <person name="Winkler M.E."/>
        </authorList>
    </citation>
    <scope>NUCLEOTIDE SEQUENCE</scope>
</reference>
<keyword evidence="2" id="KW-0479">Metal-binding</keyword>
<accession>A0A382X0I0</accession>
<proteinExistence type="predicted"/>
<dbReference type="GO" id="GO:0008270">
    <property type="term" value="F:zinc ion binding"/>
    <property type="evidence" value="ECO:0007669"/>
    <property type="project" value="InterPro"/>
</dbReference>
<evidence type="ECO:0000256" key="3">
    <source>
        <dbReference type="ARBA" id="ARBA00022801"/>
    </source>
</evidence>
<dbReference type="GO" id="GO:0017001">
    <property type="term" value="P:antibiotic catabolic process"/>
    <property type="evidence" value="ECO:0007669"/>
    <property type="project" value="InterPro"/>
</dbReference>
<organism evidence="6">
    <name type="scientific">marine metagenome</name>
    <dbReference type="NCBI Taxonomy" id="408172"/>
    <lineage>
        <taxon>unclassified sequences</taxon>
        <taxon>metagenomes</taxon>
        <taxon>ecological metagenomes</taxon>
    </lineage>
</organism>
<evidence type="ECO:0000256" key="1">
    <source>
        <dbReference type="ARBA" id="ARBA00001947"/>
    </source>
</evidence>
<sequence>VAGNVYMVQRPGGGGNIGVFVGPEGVLLVDSLFAPLSDRLVAAVREVTDSEIRFLINTHIHGDHIGGNENLAEMGVLIFAHDNTRFRFLADQWHFPRQGGSFVPQP</sequence>
<protein>
    <recommendedName>
        <fullName evidence="5">Metallo-beta-lactamase domain-containing protein</fullName>
    </recommendedName>
</protein>
<gene>
    <name evidence="6" type="ORF">METZ01_LOCUS416762</name>
</gene>